<gene>
    <name evidence="3" type="ORF">KY290_000693</name>
</gene>
<protein>
    <recommendedName>
        <fullName evidence="2">Reverse transcriptase domain-containing protein</fullName>
    </recommendedName>
</protein>
<evidence type="ECO:0000313" key="3">
    <source>
        <dbReference type="EMBL" id="KAH0781095.1"/>
    </source>
</evidence>
<dbReference type="InterPro" id="IPR043502">
    <property type="entry name" value="DNA/RNA_pol_sf"/>
</dbReference>
<keyword evidence="1" id="KW-0472">Membrane</keyword>
<evidence type="ECO:0000313" key="4">
    <source>
        <dbReference type="Proteomes" id="UP000826656"/>
    </source>
</evidence>
<keyword evidence="1" id="KW-1133">Transmembrane helix</keyword>
<dbReference type="CDD" id="cd01647">
    <property type="entry name" value="RT_LTR"/>
    <property type="match status" value="2"/>
</dbReference>
<feature type="domain" description="Reverse transcriptase" evidence="2">
    <location>
        <begin position="128"/>
        <end position="232"/>
    </location>
</feature>
<dbReference type="Pfam" id="PF00078">
    <property type="entry name" value="RVT_1"/>
    <property type="match status" value="2"/>
</dbReference>
<dbReference type="InterPro" id="IPR043128">
    <property type="entry name" value="Rev_trsase/Diguanyl_cyclase"/>
</dbReference>
<name>A0ABQ7WM90_SOLTU</name>
<organism evidence="3 4">
    <name type="scientific">Solanum tuberosum</name>
    <name type="common">Potato</name>
    <dbReference type="NCBI Taxonomy" id="4113"/>
    <lineage>
        <taxon>Eukaryota</taxon>
        <taxon>Viridiplantae</taxon>
        <taxon>Streptophyta</taxon>
        <taxon>Embryophyta</taxon>
        <taxon>Tracheophyta</taxon>
        <taxon>Spermatophyta</taxon>
        <taxon>Magnoliopsida</taxon>
        <taxon>eudicotyledons</taxon>
        <taxon>Gunneridae</taxon>
        <taxon>Pentapetalae</taxon>
        <taxon>asterids</taxon>
        <taxon>lamiids</taxon>
        <taxon>Solanales</taxon>
        <taxon>Solanaceae</taxon>
        <taxon>Solanoideae</taxon>
        <taxon>Solaneae</taxon>
        <taxon>Solanum</taxon>
    </lineage>
</organism>
<dbReference type="Gene3D" id="3.10.10.10">
    <property type="entry name" value="HIV Type 1 Reverse Transcriptase, subunit A, domain 1"/>
    <property type="match status" value="2"/>
</dbReference>
<keyword evidence="1" id="KW-0812">Transmembrane</keyword>
<reference evidence="3 4" key="1">
    <citation type="journal article" date="2021" name="bioRxiv">
        <title>Chromosome-scale and haplotype-resolved genome assembly of a tetraploid potato cultivar.</title>
        <authorList>
            <person name="Sun H."/>
            <person name="Jiao W.-B."/>
            <person name="Krause K."/>
            <person name="Campoy J.A."/>
            <person name="Goel M."/>
            <person name="Folz-Donahue K."/>
            <person name="Kukat C."/>
            <person name="Huettel B."/>
            <person name="Schneeberger K."/>
        </authorList>
    </citation>
    <scope>NUCLEOTIDE SEQUENCE [LARGE SCALE GENOMIC DNA]</scope>
    <source>
        <strain evidence="3">SolTubOtavaFocal</strain>
        <tissue evidence="3">Leaves</tissue>
    </source>
</reference>
<proteinExistence type="predicted"/>
<evidence type="ECO:0000256" key="1">
    <source>
        <dbReference type="SAM" id="Phobius"/>
    </source>
</evidence>
<evidence type="ECO:0000259" key="2">
    <source>
        <dbReference type="Pfam" id="PF00078"/>
    </source>
</evidence>
<keyword evidence="4" id="KW-1185">Reference proteome</keyword>
<dbReference type="Gene3D" id="3.30.70.270">
    <property type="match status" value="3"/>
</dbReference>
<dbReference type="Proteomes" id="UP000826656">
    <property type="component" value="Unassembled WGS sequence"/>
</dbReference>
<dbReference type="InterPro" id="IPR053134">
    <property type="entry name" value="RNA-dir_DNA_polymerase"/>
</dbReference>
<dbReference type="InterPro" id="IPR000477">
    <property type="entry name" value="RT_dom"/>
</dbReference>
<dbReference type="PANTHER" id="PTHR24559">
    <property type="entry name" value="TRANSPOSON TY3-I GAG-POL POLYPROTEIN"/>
    <property type="match status" value="1"/>
</dbReference>
<dbReference type="SUPFAM" id="SSF56672">
    <property type="entry name" value="DNA/RNA polymerases"/>
    <property type="match status" value="2"/>
</dbReference>
<dbReference type="PANTHER" id="PTHR24559:SF444">
    <property type="entry name" value="REVERSE TRANSCRIPTASE DOMAIN-CONTAINING PROTEIN"/>
    <property type="match status" value="1"/>
</dbReference>
<accession>A0ABQ7WM90</accession>
<feature type="domain" description="Reverse transcriptase" evidence="2">
    <location>
        <begin position="428"/>
        <end position="560"/>
    </location>
</feature>
<sequence>MNSSAKDKIKNELKDSRKGRLTCLRSIQAWFRGVLPQGGFSVAANHGGLGRDKVGIRALGLLISVFPLDRDIDFCIDMELDTQPISIRLYRMALAELVELKAEIQELLDKGFIRHIFSQWSALVLFVKKKDGIEGYIVFSKIDLRSRYHQLKIRPEEVVKMTFRTRYGQYEFLVMSFWLTNVLASFMSLMNGVFKLFLDSFVIVFIDDILVYSKSNEEHADHLRIVLGVFGKQKNVVSREGVMVDPQNIEAVKNWVRPSSVTEVSSFMGNASYYRQFVKIFATIATDLKRLTQKEPFELTDRCEESFQKLKTLLTTTPILALSVEVGVLPQGGFSVAANHGGLGRDKVGIRALGLLISVFPINFPGMPLDRDIDFCIDMEPDTHPISIRPYRMALAELVELKAQIQELLYKGFIHHIVSQWGVSVLFVKKKDGSMRMCIDYRQLNRVTIRNKYSLPQIDDDFDQLKDASVFSKIDLRSRYHQLKIRPEDVLKMAFKTRYGQYEFLVKSFGLTNVPAAFMSLMNGVFKLFLDSFVIVFIDDNLVYSKSKEEHADHPRITEVGMGDGMVDPQKIKAVKNWVRPSSVTEVRSFVGHASYYR</sequence>
<dbReference type="EMBL" id="JAIVGD010000001">
    <property type="protein sequence ID" value="KAH0781095.1"/>
    <property type="molecule type" value="Genomic_DNA"/>
</dbReference>
<feature type="transmembrane region" description="Helical" evidence="1">
    <location>
        <begin position="170"/>
        <end position="190"/>
    </location>
</feature>
<comment type="caution">
    <text evidence="3">The sequence shown here is derived from an EMBL/GenBank/DDBJ whole genome shotgun (WGS) entry which is preliminary data.</text>
</comment>